<dbReference type="SUPFAM" id="SSF63748">
    <property type="entry name" value="Tudor/PWWP/MBT"/>
    <property type="match status" value="1"/>
</dbReference>
<dbReference type="SMART" id="SM00293">
    <property type="entry name" value="PWWP"/>
    <property type="match status" value="1"/>
</dbReference>
<dbReference type="Proteomes" id="UP000001996">
    <property type="component" value="Unassembled WGS sequence"/>
</dbReference>
<feature type="compositionally biased region" description="Low complexity" evidence="1">
    <location>
        <begin position="325"/>
        <end position="341"/>
    </location>
</feature>
<feature type="region of interest" description="Disordered" evidence="1">
    <location>
        <begin position="542"/>
        <end position="666"/>
    </location>
</feature>
<dbReference type="FunCoup" id="A5E559">
    <property type="interactions" value="114"/>
</dbReference>
<dbReference type="VEuPathDB" id="FungiDB:LELG_04748"/>
<feature type="compositionally biased region" description="Acidic residues" evidence="1">
    <location>
        <begin position="210"/>
        <end position="224"/>
    </location>
</feature>
<dbReference type="HOGENOM" id="CLU_034381_0_0_1"/>
<dbReference type="OMA" id="MESESHH"/>
<gene>
    <name evidence="3" type="ORF">LELG_04748</name>
</gene>
<evidence type="ECO:0000259" key="2">
    <source>
        <dbReference type="PROSITE" id="PS50812"/>
    </source>
</evidence>
<dbReference type="STRING" id="379508.A5E559"/>
<dbReference type="InParanoid" id="A5E559"/>
<sequence>MPSNNKGYKPKQLVLSKMSGYPAWPSFITPEEAIPKSVFKARKNKSAYCVMFIPDGDFYWMTEKNIKLLSQEQIDKEVAKIDPKIRKNMKNLKFLRQRRSIPNRKGSSIQDAYAASSGLDFDTFIEIFRDDEIEEEEEEVEEEEEEADDVVDDKEEKEEPKQEEYGLKDYAADVKQVSKLDVESPSDHEVKPKTKGKGMRVKKPSNGKEIEDEAEYGDVEDTSEELASSRDSRRQRRESRQLLASSAKKSKQTATATGAGAGASAGAAAATAKTPPPSNGIKRKVELTPEGQIMKKSRADSSGEEEVSIAKGKGAIANDASGAGTTSINSSSVSSSSSTTKNSKHPTSEAERYQQLHLCRYKLQKSLIQRHQEKDSDGKIIPNPPSADELSVARLILYRLSDFPMTKDLLKRSKIHKVLKCIIKDPELEYAKNFQLHERSKELLDQWHGMIEEINYEKRLEQEKATLSKDSNQEQSSNDTNNNGEKSHLLVIKNGVHGPDESEVSGMEQSIQELENKFGDEAAVDSAVDAVVDSVVKVKEEDLDEQTAGKGEVEGKEESLKDAATTAIEEQSTKDDAAIKEEVDNANKELIEKEEVENEEKEEKEEKEEEKEKEEEEGKNGTNNETSRSNNNLQPIEEDKTAGVGTGAGTGVEEIVEETEGTLQTL</sequence>
<protein>
    <recommendedName>
        <fullName evidence="2">PWWP domain-containing protein</fullName>
    </recommendedName>
</protein>
<evidence type="ECO:0000313" key="3">
    <source>
        <dbReference type="EMBL" id="EDK46567.1"/>
    </source>
</evidence>
<dbReference type="Gene3D" id="1.20.930.10">
    <property type="entry name" value="Conserved domain common to transcription factors TFIIS, elongin A, CRSP70"/>
    <property type="match status" value="1"/>
</dbReference>
<dbReference type="Pfam" id="PF00855">
    <property type="entry name" value="PWWP"/>
    <property type="match status" value="1"/>
</dbReference>
<feature type="compositionally biased region" description="Basic and acidic residues" evidence="1">
    <location>
        <begin position="157"/>
        <end position="192"/>
    </location>
</feature>
<feature type="compositionally biased region" description="Basic and acidic residues" evidence="1">
    <location>
        <begin position="571"/>
        <end position="593"/>
    </location>
</feature>
<dbReference type="AlphaFoldDB" id="A5E559"/>
<dbReference type="Pfam" id="PF08711">
    <property type="entry name" value="Med26"/>
    <property type="match status" value="1"/>
</dbReference>
<dbReference type="EMBL" id="CH981530">
    <property type="protein sequence ID" value="EDK46567.1"/>
    <property type="molecule type" value="Genomic_DNA"/>
</dbReference>
<feature type="compositionally biased region" description="Acidic residues" evidence="1">
    <location>
        <begin position="134"/>
        <end position="156"/>
    </location>
</feature>
<dbReference type="InterPro" id="IPR035441">
    <property type="entry name" value="TFIIS/LEDGF_dom_sf"/>
</dbReference>
<evidence type="ECO:0000256" key="1">
    <source>
        <dbReference type="SAM" id="MobiDB-lite"/>
    </source>
</evidence>
<dbReference type="KEGG" id="lel:PVL30_005480"/>
<feature type="compositionally biased region" description="Basic and acidic residues" evidence="1">
    <location>
        <begin position="551"/>
        <end position="561"/>
    </location>
</feature>
<feature type="compositionally biased region" description="Acidic residues" evidence="1">
    <location>
        <begin position="594"/>
        <end position="617"/>
    </location>
</feature>
<keyword evidence="4" id="KW-1185">Reference proteome</keyword>
<feature type="region of interest" description="Disordered" evidence="1">
    <location>
        <begin position="134"/>
        <end position="351"/>
    </location>
</feature>
<feature type="compositionally biased region" description="Polar residues" evidence="1">
    <location>
        <begin position="468"/>
        <end position="484"/>
    </location>
</feature>
<name>A5E559_LODEL</name>
<dbReference type="InterPro" id="IPR035503">
    <property type="entry name" value="IOC4-like_PWWP"/>
</dbReference>
<dbReference type="OrthoDB" id="9975114at2759"/>
<feature type="compositionally biased region" description="Low complexity" evidence="1">
    <location>
        <begin position="241"/>
        <end position="273"/>
    </location>
</feature>
<organism evidence="3 4">
    <name type="scientific">Lodderomyces elongisporus (strain ATCC 11503 / CBS 2605 / JCM 1781 / NBRC 1676 / NRRL YB-4239)</name>
    <name type="common">Yeast</name>
    <name type="synonym">Saccharomyces elongisporus</name>
    <dbReference type="NCBI Taxonomy" id="379508"/>
    <lineage>
        <taxon>Eukaryota</taxon>
        <taxon>Fungi</taxon>
        <taxon>Dikarya</taxon>
        <taxon>Ascomycota</taxon>
        <taxon>Saccharomycotina</taxon>
        <taxon>Pichiomycetes</taxon>
        <taxon>Debaryomycetaceae</taxon>
        <taxon>Candida/Lodderomyces clade</taxon>
        <taxon>Lodderomyces</taxon>
    </lineage>
</organism>
<dbReference type="eggNOG" id="ENOG502QWCQ">
    <property type="taxonomic scope" value="Eukaryota"/>
</dbReference>
<feature type="compositionally biased region" description="Basic residues" evidence="1">
    <location>
        <begin position="193"/>
        <end position="205"/>
    </location>
</feature>
<dbReference type="InterPro" id="IPR017923">
    <property type="entry name" value="TFIIS_N"/>
</dbReference>
<feature type="region of interest" description="Disordered" evidence="1">
    <location>
        <begin position="464"/>
        <end position="486"/>
    </location>
</feature>
<feature type="domain" description="PWWP" evidence="2">
    <location>
        <begin position="10"/>
        <end position="72"/>
    </location>
</feature>
<dbReference type="PROSITE" id="PS50812">
    <property type="entry name" value="PWWP"/>
    <property type="match status" value="1"/>
</dbReference>
<dbReference type="SUPFAM" id="SSF47676">
    <property type="entry name" value="Conserved domain common to transcription factors TFIIS, elongin A, CRSP70"/>
    <property type="match status" value="1"/>
</dbReference>
<dbReference type="InterPro" id="IPR000313">
    <property type="entry name" value="PWWP_dom"/>
</dbReference>
<accession>A5E559</accession>
<dbReference type="CDD" id="cd05840">
    <property type="entry name" value="PWWP_ScIOC4-like"/>
    <property type="match status" value="1"/>
</dbReference>
<reference evidence="3 4" key="1">
    <citation type="journal article" date="2009" name="Nature">
        <title>Evolution of pathogenicity and sexual reproduction in eight Candida genomes.</title>
        <authorList>
            <person name="Butler G."/>
            <person name="Rasmussen M.D."/>
            <person name="Lin M.F."/>
            <person name="Santos M.A."/>
            <person name="Sakthikumar S."/>
            <person name="Munro C.A."/>
            <person name="Rheinbay E."/>
            <person name="Grabherr M."/>
            <person name="Forche A."/>
            <person name="Reedy J.L."/>
            <person name="Agrafioti I."/>
            <person name="Arnaud M.B."/>
            <person name="Bates S."/>
            <person name="Brown A.J."/>
            <person name="Brunke S."/>
            <person name="Costanzo M.C."/>
            <person name="Fitzpatrick D.A."/>
            <person name="de Groot P.W."/>
            <person name="Harris D."/>
            <person name="Hoyer L.L."/>
            <person name="Hube B."/>
            <person name="Klis F.M."/>
            <person name="Kodira C."/>
            <person name="Lennard N."/>
            <person name="Logue M.E."/>
            <person name="Martin R."/>
            <person name="Neiman A.M."/>
            <person name="Nikolaou E."/>
            <person name="Quail M.A."/>
            <person name="Quinn J."/>
            <person name="Santos M.C."/>
            <person name="Schmitzberger F.F."/>
            <person name="Sherlock G."/>
            <person name="Shah P."/>
            <person name="Silverstein K.A."/>
            <person name="Skrzypek M.S."/>
            <person name="Soll D."/>
            <person name="Staggs R."/>
            <person name="Stansfield I."/>
            <person name="Stumpf M.P."/>
            <person name="Sudbery P.E."/>
            <person name="Srikantha T."/>
            <person name="Zeng Q."/>
            <person name="Berman J."/>
            <person name="Berriman M."/>
            <person name="Heitman J."/>
            <person name="Gow N.A."/>
            <person name="Lorenz M.C."/>
            <person name="Birren B.W."/>
            <person name="Kellis M."/>
            <person name="Cuomo C.A."/>
        </authorList>
    </citation>
    <scope>NUCLEOTIDE SEQUENCE [LARGE SCALE GENOMIC DNA]</scope>
    <source>
        <strain evidence="4">ATCC 11503 / BCRC 21390 / CBS 2605 / JCM 1781 / NBRC 1676 / NRRL YB-4239</strain>
    </source>
</reference>
<dbReference type="Gene3D" id="2.30.30.140">
    <property type="match status" value="1"/>
</dbReference>
<evidence type="ECO:0000313" key="4">
    <source>
        <dbReference type="Proteomes" id="UP000001996"/>
    </source>
</evidence>
<dbReference type="GeneID" id="5231016"/>
<proteinExistence type="predicted"/>